<evidence type="ECO:0000256" key="1">
    <source>
        <dbReference type="ARBA" id="ARBA00001968"/>
    </source>
</evidence>
<name>A0A0L6VDF4_9BASI</name>
<dbReference type="Pfam" id="PF13359">
    <property type="entry name" value="DDE_Tnp_4"/>
    <property type="match status" value="1"/>
</dbReference>
<sequence length="186" mass="21130">MLPGLITKNEGKLLPTSPSQLVSRSKPSVDAQDYYSRKGLYGLSTLMVCDSEKRIRYYFTGWSGCSHDTRLWDNCNLNLDQSLFFSQGQYLIGDSAWIPILYQLSRNHCMARCLNIGKKIQPASCKPPKETMERITNWVGACVALHNFLLLDESPKIDDNLFSPIYSANADEQPVFNEVLKYLHLS</sequence>
<accession>A0A0L6VDF4</accession>
<feature type="compositionally biased region" description="Polar residues" evidence="3">
    <location>
        <begin position="16"/>
        <end position="25"/>
    </location>
</feature>
<dbReference type="GO" id="GO:0046872">
    <property type="term" value="F:metal ion binding"/>
    <property type="evidence" value="ECO:0007669"/>
    <property type="project" value="UniProtKB-KW"/>
</dbReference>
<dbReference type="VEuPathDB" id="FungiDB:VP01_1864g1"/>
<keyword evidence="6" id="KW-1185">Reference proteome</keyword>
<dbReference type="Proteomes" id="UP000037035">
    <property type="component" value="Unassembled WGS sequence"/>
</dbReference>
<protein>
    <recommendedName>
        <fullName evidence="4">DDE Tnp4 domain-containing protein</fullName>
    </recommendedName>
</protein>
<evidence type="ECO:0000256" key="3">
    <source>
        <dbReference type="SAM" id="MobiDB-lite"/>
    </source>
</evidence>
<feature type="domain" description="DDE Tnp4" evidence="4">
    <location>
        <begin position="25"/>
        <end position="98"/>
    </location>
</feature>
<evidence type="ECO:0000256" key="2">
    <source>
        <dbReference type="ARBA" id="ARBA00022723"/>
    </source>
</evidence>
<dbReference type="InterPro" id="IPR027806">
    <property type="entry name" value="HARBI1_dom"/>
</dbReference>
<organism evidence="5 6">
    <name type="scientific">Puccinia sorghi</name>
    <dbReference type="NCBI Taxonomy" id="27349"/>
    <lineage>
        <taxon>Eukaryota</taxon>
        <taxon>Fungi</taxon>
        <taxon>Dikarya</taxon>
        <taxon>Basidiomycota</taxon>
        <taxon>Pucciniomycotina</taxon>
        <taxon>Pucciniomycetes</taxon>
        <taxon>Pucciniales</taxon>
        <taxon>Pucciniaceae</taxon>
        <taxon>Puccinia</taxon>
    </lineage>
</organism>
<dbReference type="OrthoDB" id="2649667at2759"/>
<dbReference type="AlphaFoldDB" id="A0A0L6VDF4"/>
<comment type="cofactor">
    <cofactor evidence="1">
        <name>a divalent metal cation</name>
        <dbReference type="ChEBI" id="CHEBI:60240"/>
    </cofactor>
</comment>
<keyword evidence="2" id="KW-0479">Metal-binding</keyword>
<proteinExistence type="predicted"/>
<feature type="region of interest" description="Disordered" evidence="3">
    <location>
        <begin position="1"/>
        <end position="25"/>
    </location>
</feature>
<reference evidence="5 6" key="1">
    <citation type="submission" date="2015-08" db="EMBL/GenBank/DDBJ databases">
        <title>Next Generation Sequencing and Analysis of the Genome of Puccinia sorghi L Schw, the Causal Agent of Maize Common Rust.</title>
        <authorList>
            <person name="Rochi L."/>
            <person name="Burguener G."/>
            <person name="Darino M."/>
            <person name="Turjanski A."/>
            <person name="Kreff E."/>
            <person name="Dieguez M.J."/>
            <person name="Sacco F."/>
        </authorList>
    </citation>
    <scope>NUCLEOTIDE SEQUENCE [LARGE SCALE GENOMIC DNA]</scope>
    <source>
        <strain evidence="5 6">RO10H11247</strain>
    </source>
</reference>
<gene>
    <name evidence="5" type="ORF">VP01_1864g1</name>
</gene>
<evidence type="ECO:0000259" key="4">
    <source>
        <dbReference type="Pfam" id="PF13359"/>
    </source>
</evidence>
<evidence type="ECO:0000313" key="6">
    <source>
        <dbReference type="Proteomes" id="UP000037035"/>
    </source>
</evidence>
<evidence type="ECO:0000313" key="5">
    <source>
        <dbReference type="EMBL" id="KNZ58773.1"/>
    </source>
</evidence>
<dbReference type="EMBL" id="LAVV01006686">
    <property type="protein sequence ID" value="KNZ58773.1"/>
    <property type="molecule type" value="Genomic_DNA"/>
</dbReference>
<comment type="caution">
    <text evidence="5">The sequence shown here is derived from an EMBL/GenBank/DDBJ whole genome shotgun (WGS) entry which is preliminary data.</text>
</comment>